<protein>
    <recommendedName>
        <fullName evidence="2">asparaginase</fullName>
        <ecNumber evidence="2">3.5.1.1</ecNumber>
    </recommendedName>
</protein>
<evidence type="ECO:0000256" key="3">
    <source>
        <dbReference type="ARBA" id="ARBA00022801"/>
    </source>
</evidence>
<dbReference type="Pfam" id="PF00710">
    <property type="entry name" value="Asparaginase"/>
    <property type="match status" value="1"/>
</dbReference>
<evidence type="ECO:0000313" key="10">
    <source>
        <dbReference type="Proteomes" id="UP000265631"/>
    </source>
</evidence>
<keyword evidence="3" id="KW-0378">Hydrolase</keyword>
<dbReference type="SUPFAM" id="SSF53774">
    <property type="entry name" value="Glutaminase/Asparaginase"/>
    <property type="match status" value="1"/>
</dbReference>
<dbReference type="Gene3D" id="3.40.50.1170">
    <property type="entry name" value="L-asparaginase, N-terminal domain"/>
    <property type="match status" value="1"/>
</dbReference>
<comment type="similarity">
    <text evidence="1">Belongs to the asparaginase 1 family.</text>
</comment>
<gene>
    <name evidence="9" type="ORF">FIE12Z_8309</name>
</gene>
<dbReference type="InterPro" id="IPR037152">
    <property type="entry name" value="L-asparaginase_N_sf"/>
</dbReference>
<sequence length="394" mass="41533">MLKSLTTLSLLVATSAALPTRLSKRDDHNAGLTWISKDSGLPKIVLYNTGDGTILAGSPNGRLDTTNYGGPIGGLTPETLIESAREVLDIAQIAVVNVTTGGPGGASSANADPDRFLDISMDAHQRLCSDGSDIVGAVMVHGTNTLADTVFGVDLTLNCSKPFVATGAMRPNSALSADGPSNFYDAVRTAIHPESRDRGAMIALNDHLVSAFYATKTNGNTVSTFVAPDQGYIAQFMSGQPYFFYSPTLPKARNYFDPFKLASPLPKVDVFYGYQGFDADLLYAAAKNGARGIVIMGAGPGALSDAAIKAAEDLHSQGVVTVASFRPYFGLAVPSPQTEKIISSGVLRGENARIQLQLALGAGYDFDGIQKLFEGDVRTAVYNEATTFFNGKVL</sequence>
<comment type="caution">
    <text evidence="9">The sequence shown here is derived from an EMBL/GenBank/DDBJ whole genome shotgun (WGS) entry which is preliminary data.</text>
</comment>
<proteinExistence type="inferred from homology"/>
<feature type="chain" id="PRO_5017231679" description="asparaginase" evidence="6">
    <location>
        <begin position="18"/>
        <end position="394"/>
    </location>
</feature>
<dbReference type="PANTHER" id="PTHR11707">
    <property type="entry name" value="L-ASPARAGINASE"/>
    <property type="match status" value="1"/>
</dbReference>
<feature type="domain" description="Asparaginase/glutaminase C-terminal" evidence="8">
    <location>
        <begin position="267"/>
        <end position="373"/>
    </location>
</feature>
<dbReference type="PROSITE" id="PS51732">
    <property type="entry name" value="ASN_GLN_ASE_3"/>
    <property type="match status" value="1"/>
</dbReference>
<evidence type="ECO:0000256" key="2">
    <source>
        <dbReference type="ARBA" id="ARBA00012920"/>
    </source>
</evidence>
<comment type="catalytic activity">
    <reaction evidence="4">
        <text>L-asparagine + H2O = L-aspartate + NH4(+)</text>
        <dbReference type="Rhea" id="RHEA:21016"/>
        <dbReference type="ChEBI" id="CHEBI:15377"/>
        <dbReference type="ChEBI" id="CHEBI:28938"/>
        <dbReference type="ChEBI" id="CHEBI:29991"/>
        <dbReference type="ChEBI" id="CHEBI:58048"/>
        <dbReference type="EC" id="3.5.1.1"/>
    </reaction>
</comment>
<dbReference type="InterPro" id="IPR006034">
    <property type="entry name" value="Asparaginase/glutaminase-like"/>
</dbReference>
<feature type="active site" description="O-isoaspartyl threonine intermediate" evidence="5">
    <location>
        <position position="53"/>
    </location>
</feature>
<dbReference type="EMBL" id="PXXK01000253">
    <property type="protein sequence ID" value="RFN47447.1"/>
    <property type="molecule type" value="Genomic_DNA"/>
</dbReference>
<evidence type="ECO:0000256" key="5">
    <source>
        <dbReference type="PIRSR" id="PIRSR604550-50"/>
    </source>
</evidence>
<keyword evidence="6" id="KW-0732">Signal</keyword>
<dbReference type="Pfam" id="PF17763">
    <property type="entry name" value="Asparaginase_C"/>
    <property type="match status" value="1"/>
</dbReference>
<keyword evidence="10" id="KW-1185">Reference proteome</keyword>
<feature type="signal peptide" evidence="6">
    <location>
        <begin position="1"/>
        <end position="17"/>
    </location>
</feature>
<dbReference type="InterPro" id="IPR036152">
    <property type="entry name" value="Asp/glu_Ase-like_sf"/>
</dbReference>
<name>A0A395MHS5_9HYPO</name>
<evidence type="ECO:0000313" key="9">
    <source>
        <dbReference type="EMBL" id="RFN47447.1"/>
    </source>
</evidence>
<dbReference type="GO" id="GO:0004067">
    <property type="term" value="F:asparaginase activity"/>
    <property type="evidence" value="ECO:0007669"/>
    <property type="project" value="UniProtKB-UniRule"/>
</dbReference>
<evidence type="ECO:0000256" key="6">
    <source>
        <dbReference type="SAM" id="SignalP"/>
    </source>
</evidence>
<evidence type="ECO:0000259" key="7">
    <source>
        <dbReference type="Pfam" id="PF00710"/>
    </source>
</evidence>
<dbReference type="PIRSF" id="PIRSF500176">
    <property type="entry name" value="L_ASNase"/>
    <property type="match status" value="1"/>
</dbReference>
<evidence type="ECO:0000259" key="8">
    <source>
        <dbReference type="Pfam" id="PF17763"/>
    </source>
</evidence>
<evidence type="ECO:0000256" key="1">
    <source>
        <dbReference type="ARBA" id="ARBA00010518"/>
    </source>
</evidence>
<dbReference type="SMART" id="SM00870">
    <property type="entry name" value="Asparaginase"/>
    <property type="match status" value="1"/>
</dbReference>
<dbReference type="Proteomes" id="UP000265631">
    <property type="component" value="Unassembled WGS sequence"/>
</dbReference>
<dbReference type="GO" id="GO:0006530">
    <property type="term" value="P:L-asparagine catabolic process"/>
    <property type="evidence" value="ECO:0007669"/>
    <property type="project" value="UniProtKB-ARBA"/>
</dbReference>
<dbReference type="CDD" id="cd08964">
    <property type="entry name" value="L-asparaginase_II"/>
    <property type="match status" value="1"/>
</dbReference>
<feature type="domain" description="L-asparaginase N-terminal" evidence="7">
    <location>
        <begin position="43"/>
        <end position="247"/>
    </location>
</feature>
<dbReference type="InterPro" id="IPR027473">
    <property type="entry name" value="L-asparaginase_C"/>
</dbReference>
<dbReference type="InterPro" id="IPR040919">
    <property type="entry name" value="Asparaginase_C"/>
</dbReference>
<dbReference type="Gene3D" id="3.40.50.40">
    <property type="match status" value="1"/>
</dbReference>
<accession>A0A395MHS5</accession>
<evidence type="ECO:0000256" key="4">
    <source>
        <dbReference type="ARBA" id="ARBA00049366"/>
    </source>
</evidence>
<dbReference type="PIRSF" id="PIRSF001220">
    <property type="entry name" value="L-ASNase_gatD"/>
    <property type="match status" value="1"/>
</dbReference>
<organism evidence="9 10">
    <name type="scientific">Fusarium flagelliforme</name>
    <dbReference type="NCBI Taxonomy" id="2675880"/>
    <lineage>
        <taxon>Eukaryota</taxon>
        <taxon>Fungi</taxon>
        <taxon>Dikarya</taxon>
        <taxon>Ascomycota</taxon>
        <taxon>Pezizomycotina</taxon>
        <taxon>Sordariomycetes</taxon>
        <taxon>Hypocreomycetidae</taxon>
        <taxon>Hypocreales</taxon>
        <taxon>Nectriaceae</taxon>
        <taxon>Fusarium</taxon>
        <taxon>Fusarium incarnatum-equiseti species complex</taxon>
    </lineage>
</organism>
<dbReference type="EC" id="3.5.1.1" evidence="2"/>
<dbReference type="AlphaFoldDB" id="A0A395MHS5"/>
<reference evidence="9 10" key="1">
    <citation type="journal article" date="2018" name="PLoS Pathog.">
        <title>Evolution of structural diversity of trichothecenes, a family of toxins produced by plant pathogenic and entomopathogenic fungi.</title>
        <authorList>
            <person name="Proctor R.H."/>
            <person name="McCormick S.P."/>
            <person name="Kim H.S."/>
            <person name="Cardoza R.E."/>
            <person name="Stanley A.M."/>
            <person name="Lindo L."/>
            <person name="Kelly A."/>
            <person name="Brown D.W."/>
            <person name="Lee T."/>
            <person name="Vaughan M.M."/>
            <person name="Alexander N.J."/>
            <person name="Busman M."/>
            <person name="Gutierrez S."/>
        </authorList>
    </citation>
    <scope>NUCLEOTIDE SEQUENCE [LARGE SCALE GENOMIC DNA]</scope>
    <source>
        <strain evidence="9 10">NRRL 13405</strain>
    </source>
</reference>
<dbReference type="PANTHER" id="PTHR11707:SF28">
    <property type="entry name" value="60 KDA LYSOPHOSPHOLIPASE"/>
    <property type="match status" value="1"/>
</dbReference>
<dbReference type="STRING" id="2594813.A0A395MHS5"/>
<dbReference type="InterPro" id="IPR004550">
    <property type="entry name" value="AsnASE_II"/>
</dbReference>
<dbReference type="InterPro" id="IPR027474">
    <property type="entry name" value="L-asparaginase_N"/>
</dbReference>